<dbReference type="PANTHER" id="PTHR11388">
    <property type="entry name" value="ORGANIC ANION TRANSPORTER"/>
    <property type="match status" value="1"/>
</dbReference>
<evidence type="ECO:0000256" key="7">
    <source>
        <dbReference type="ARBA" id="ARBA00023157"/>
    </source>
</evidence>
<keyword evidence="3" id="KW-1003">Cell membrane</keyword>
<evidence type="ECO:0000256" key="6">
    <source>
        <dbReference type="ARBA" id="ARBA00023136"/>
    </source>
</evidence>
<dbReference type="GO" id="GO:0015347">
    <property type="term" value="F:sodium-independent organic anion transmembrane transporter activity"/>
    <property type="evidence" value="ECO:0007669"/>
    <property type="project" value="TreeGrafter"/>
</dbReference>
<keyword evidence="6 8" id="KW-0472">Membrane</keyword>
<dbReference type="InterPro" id="IPR036259">
    <property type="entry name" value="MFS_trans_sf"/>
</dbReference>
<feature type="domain" description="Kazal-like" evidence="9">
    <location>
        <begin position="304"/>
        <end position="358"/>
    </location>
</feature>
<evidence type="ECO:0000256" key="4">
    <source>
        <dbReference type="ARBA" id="ARBA00022692"/>
    </source>
</evidence>
<feature type="transmembrane region" description="Helical" evidence="8">
    <location>
        <begin position="190"/>
        <end position="209"/>
    </location>
</feature>
<keyword evidence="7" id="KW-1015">Disulfide bond</keyword>
<feature type="transmembrane region" description="Helical" evidence="8">
    <location>
        <begin position="262"/>
        <end position="281"/>
    </location>
</feature>
<evidence type="ECO:0000313" key="11">
    <source>
        <dbReference type="Proteomes" id="UP000230750"/>
    </source>
</evidence>
<sequence>MHKVYSGYKHRTGLVTKFLKDHGPPPPRPSLFPLSGSAPGLYSKCFITSMYTIGFTCGYFLASLCLRIPYVLFTTDVEVEPDKLPGAWWLGYLILSMLTFLSSLLYFVFPTALPVHVDELEGGESKPLLSVDEGALPSNQARGDNFVGNPSVVDENIKQTDASFTDGLQRFWEGTKAFCRSVYRIVTNPVIILMSLMGGIISFGSEAFATFTPLYVQNYFNLTPSVASMLTGIQTFFGYIVGQLLGAILIRHWNLNKLQCAIFYSVGVTLFCLGPTASVFFSCPDEKIIGHNEHTVSTNSFSNGVDLLDCNANCGCSGDFSPVCGIDGFSYMSPCHAGCREFLFSNDQVIFYNCSCVNPSPSVNDYYDNNRELQEGLCSEVCPTWIYYAVVWVISLFIISAASNSPVIVILRSVAEEDRALTFTFINWTKRVLGFIPGPLISGIIIDQACLISSNSCGSGPSSGNCLLYDKQMLRKRYNILPVVCFWLSCIFSVMITIIVWRQTKQQDRKRDETPQVDETSAM</sequence>
<feature type="transmembrane region" description="Helical" evidence="8">
    <location>
        <begin position="89"/>
        <end position="109"/>
    </location>
</feature>
<comment type="subcellular location">
    <subcellularLocation>
        <location evidence="1">Cell membrane</location>
        <topology evidence="1">Multi-pass membrane protein</topology>
    </subcellularLocation>
</comment>
<gene>
    <name evidence="10" type="ORF">BSL78_27765</name>
</gene>
<keyword evidence="5 8" id="KW-1133">Transmembrane helix</keyword>
<dbReference type="Proteomes" id="UP000230750">
    <property type="component" value="Unassembled WGS sequence"/>
</dbReference>
<organism evidence="10 11">
    <name type="scientific">Stichopus japonicus</name>
    <name type="common">Sea cucumber</name>
    <dbReference type="NCBI Taxonomy" id="307972"/>
    <lineage>
        <taxon>Eukaryota</taxon>
        <taxon>Metazoa</taxon>
        <taxon>Echinodermata</taxon>
        <taxon>Eleutherozoa</taxon>
        <taxon>Echinozoa</taxon>
        <taxon>Holothuroidea</taxon>
        <taxon>Aspidochirotacea</taxon>
        <taxon>Aspidochirotida</taxon>
        <taxon>Stichopodidae</taxon>
        <taxon>Apostichopus</taxon>
    </lineage>
</organism>
<dbReference type="InterPro" id="IPR004156">
    <property type="entry name" value="OATP"/>
</dbReference>
<name>A0A2G8JI52_STIJA</name>
<dbReference type="SUPFAM" id="SSF103473">
    <property type="entry name" value="MFS general substrate transporter"/>
    <property type="match status" value="1"/>
</dbReference>
<dbReference type="Pfam" id="PF03137">
    <property type="entry name" value="OATP"/>
    <property type="match status" value="1"/>
</dbReference>
<dbReference type="PANTHER" id="PTHR11388:SF100">
    <property type="entry name" value="SOLUTE CARRIER ORGANIC ANION TRANSPORTER FAMILY MEMBER 4A1"/>
    <property type="match status" value="1"/>
</dbReference>
<dbReference type="InterPro" id="IPR036058">
    <property type="entry name" value="Kazal_dom_sf"/>
</dbReference>
<dbReference type="GO" id="GO:0016323">
    <property type="term" value="C:basolateral plasma membrane"/>
    <property type="evidence" value="ECO:0007669"/>
    <property type="project" value="TreeGrafter"/>
</dbReference>
<keyword evidence="4 8" id="KW-0812">Transmembrane</keyword>
<dbReference type="EMBL" id="MRZV01001908">
    <property type="protein sequence ID" value="PIK35421.1"/>
    <property type="molecule type" value="Genomic_DNA"/>
</dbReference>
<keyword evidence="11" id="KW-1185">Reference proteome</keyword>
<dbReference type="GO" id="GO:0043252">
    <property type="term" value="P:sodium-independent organic anion transport"/>
    <property type="evidence" value="ECO:0007669"/>
    <property type="project" value="TreeGrafter"/>
</dbReference>
<feature type="transmembrane region" description="Helical" evidence="8">
    <location>
        <begin position="50"/>
        <end position="69"/>
    </location>
</feature>
<proteinExistence type="inferred from homology"/>
<comment type="caution">
    <text evidence="10">The sequence shown here is derived from an EMBL/GenBank/DDBJ whole genome shotgun (WGS) entry which is preliminary data.</text>
</comment>
<feature type="transmembrane region" description="Helical" evidence="8">
    <location>
        <begin position="229"/>
        <end position="250"/>
    </location>
</feature>
<feature type="transmembrane region" description="Helical" evidence="8">
    <location>
        <begin position="432"/>
        <end position="454"/>
    </location>
</feature>
<evidence type="ECO:0000256" key="8">
    <source>
        <dbReference type="SAM" id="Phobius"/>
    </source>
</evidence>
<dbReference type="InterPro" id="IPR002350">
    <property type="entry name" value="Kazal_dom"/>
</dbReference>
<dbReference type="Gene3D" id="1.20.1250.20">
    <property type="entry name" value="MFS general substrate transporter like domains"/>
    <property type="match status" value="1"/>
</dbReference>
<reference evidence="10 11" key="1">
    <citation type="journal article" date="2017" name="PLoS Biol.">
        <title>The sea cucumber genome provides insights into morphological evolution and visceral regeneration.</title>
        <authorList>
            <person name="Zhang X."/>
            <person name="Sun L."/>
            <person name="Yuan J."/>
            <person name="Sun Y."/>
            <person name="Gao Y."/>
            <person name="Zhang L."/>
            <person name="Li S."/>
            <person name="Dai H."/>
            <person name="Hamel J.F."/>
            <person name="Liu C."/>
            <person name="Yu Y."/>
            <person name="Liu S."/>
            <person name="Lin W."/>
            <person name="Guo K."/>
            <person name="Jin S."/>
            <person name="Xu P."/>
            <person name="Storey K.B."/>
            <person name="Huan P."/>
            <person name="Zhang T."/>
            <person name="Zhou Y."/>
            <person name="Zhang J."/>
            <person name="Lin C."/>
            <person name="Li X."/>
            <person name="Xing L."/>
            <person name="Huo D."/>
            <person name="Sun M."/>
            <person name="Wang L."/>
            <person name="Mercier A."/>
            <person name="Li F."/>
            <person name="Yang H."/>
            <person name="Xiang J."/>
        </authorList>
    </citation>
    <scope>NUCLEOTIDE SEQUENCE [LARGE SCALE GENOMIC DNA]</scope>
    <source>
        <strain evidence="10">Shaxun</strain>
        <tissue evidence="10">Muscle</tissue>
    </source>
</reference>
<dbReference type="PROSITE" id="PS51465">
    <property type="entry name" value="KAZAL_2"/>
    <property type="match status" value="1"/>
</dbReference>
<dbReference type="STRING" id="307972.A0A2G8JI52"/>
<evidence type="ECO:0000259" key="9">
    <source>
        <dbReference type="PROSITE" id="PS51465"/>
    </source>
</evidence>
<dbReference type="PROSITE" id="PS00282">
    <property type="entry name" value="KAZAL_1"/>
    <property type="match status" value="1"/>
</dbReference>
<evidence type="ECO:0000256" key="1">
    <source>
        <dbReference type="ARBA" id="ARBA00004651"/>
    </source>
</evidence>
<feature type="transmembrane region" description="Helical" evidence="8">
    <location>
        <begin position="385"/>
        <end position="411"/>
    </location>
</feature>
<comment type="similarity">
    <text evidence="2">Belongs to the organo anion transporter (TC 2.A.60) family.</text>
</comment>
<evidence type="ECO:0000256" key="5">
    <source>
        <dbReference type="ARBA" id="ARBA00022989"/>
    </source>
</evidence>
<protein>
    <recommendedName>
        <fullName evidence="9">Kazal-like domain-containing protein</fullName>
    </recommendedName>
</protein>
<accession>A0A2G8JI52</accession>
<dbReference type="SUPFAM" id="SSF100895">
    <property type="entry name" value="Kazal-type serine protease inhibitors"/>
    <property type="match status" value="1"/>
</dbReference>
<dbReference type="Pfam" id="PF07648">
    <property type="entry name" value="Kazal_2"/>
    <property type="match status" value="1"/>
</dbReference>
<evidence type="ECO:0000256" key="3">
    <source>
        <dbReference type="ARBA" id="ARBA00022475"/>
    </source>
</evidence>
<dbReference type="AlphaFoldDB" id="A0A2G8JI52"/>
<evidence type="ECO:0000313" key="10">
    <source>
        <dbReference type="EMBL" id="PIK35421.1"/>
    </source>
</evidence>
<evidence type="ECO:0000256" key="2">
    <source>
        <dbReference type="ARBA" id="ARBA00009657"/>
    </source>
</evidence>
<feature type="transmembrane region" description="Helical" evidence="8">
    <location>
        <begin position="480"/>
        <end position="501"/>
    </location>
</feature>
<dbReference type="OrthoDB" id="5062115at2759"/>